<dbReference type="Gene3D" id="3.40.50.300">
    <property type="entry name" value="P-loop containing nucleotide triphosphate hydrolases"/>
    <property type="match status" value="1"/>
</dbReference>
<dbReference type="RefSeq" id="WP_176238857.1">
    <property type="nucleotide sequence ID" value="NZ_AP024412.1"/>
</dbReference>
<dbReference type="Gene3D" id="3.40.1140.10">
    <property type="match status" value="1"/>
</dbReference>
<dbReference type="Pfam" id="PF13558">
    <property type="entry name" value="SbcC_Walker_B"/>
    <property type="match status" value="1"/>
</dbReference>
<dbReference type="Proteomes" id="UP000620133">
    <property type="component" value="Chromosome"/>
</dbReference>
<dbReference type="GO" id="GO:0006302">
    <property type="term" value="P:double-strand break repair"/>
    <property type="evidence" value="ECO:0007669"/>
    <property type="project" value="TreeGrafter"/>
</dbReference>
<reference evidence="2" key="1">
    <citation type="submission" date="2021-01" db="EMBL/GenBank/DDBJ databases">
        <title>Draft genome sequence of Acholeplasmataceae bacterium strain Mahy22.</title>
        <authorList>
            <person name="Watanabe M."/>
            <person name="Kojima H."/>
            <person name="Fukui M."/>
        </authorList>
    </citation>
    <scope>NUCLEOTIDE SEQUENCE</scope>
    <source>
        <strain evidence="2">Mahy22</strain>
    </source>
</reference>
<accession>A0A7U9TJM1</accession>
<dbReference type="PANTHER" id="PTHR32182:SF0">
    <property type="entry name" value="DNA REPLICATION AND REPAIR PROTEIN RECF"/>
    <property type="match status" value="1"/>
</dbReference>
<dbReference type="SUPFAM" id="SSF52540">
    <property type="entry name" value="P-loop containing nucleoside triphosphate hydrolases"/>
    <property type="match status" value="2"/>
</dbReference>
<gene>
    <name evidence="2" type="ORF">MPAN_012190</name>
</gene>
<dbReference type="GO" id="GO:0000731">
    <property type="term" value="P:DNA synthesis involved in DNA repair"/>
    <property type="evidence" value="ECO:0007669"/>
    <property type="project" value="TreeGrafter"/>
</dbReference>
<keyword evidence="3" id="KW-1185">Reference proteome</keyword>
<feature type="coiled-coil region" evidence="1">
    <location>
        <begin position="689"/>
        <end position="741"/>
    </location>
</feature>
<feature type="coiled-coil region" evidence="1">
    <location>
        <begin position="329"/>
        <end position="360"/>
    </location>
</feature>
<dbReference type="EMBL" id="AP024412">
    <property type="protein sequence ID" value="BCR36326.1"/>
    <property type="molecule type" value="Genomic_DNA"/>
</dbReference>
<feature type="coiled-coil region" evidence="1">
    <location>
        <begin position="215"/>
        <end position="245"/>
    </location>
</feature>
<dbReference type="KEGG" id="manr:MPAN_012190"/>
<evidence type="ECO:0000313" key="2">
    <source>
        <dbReference type="EMBL" id="BCR36326.1"/>
    </source>
</evidence>
<dbReference type="AlphaFoldDB" id="A0A7U9TJM1"/>
<dbReference type="PANTHER" id="PTHR32182">
    <property type="entry name" value="DNA REPLICATION AND REPAIR PROTEIN RECF"/>
    <property type="match status" value="1"/>
</dbReference>
<keyword evidence="1" id="KW-0175">Coiled coil</keyword>
<feature type="coiled-coil region" evidence="1">
    <location>
        <begin position="392"/>
        <end position="437"/>
    </location>
</feature>
<dbReference type="InterPro" id="IPR027417">
    <property type="entry name" value="P-loop_NTPase"/>
</dbReference>
<name>A0A7U9TJM1_9MOLU</name>
<proteinExistence type="predicted"/>
<evidence type="ECO:0000256" key="1">
    <source>
        <dbReference type="SAM" id="Coils"/>
    </source>
</evidence>
<organism evidence="2 3">
    <name type="scientific">Mariniplasma anaerobium</name>
    <dbReference type="NCBI Taxonomy" id="2735436"/>
    <lineage>
        <taxon>Bacteria</taxon>
        <taxon>Bacillati</taxon>
        <taxon>Mycoplasmatota</taxon>
        <taxon>Mollicutes</taxon>
        <taxon>Acholeplasmatales</taxon>
        <taxon>Acholeplasmataceae</taxon>
        <taxon>Mariniplasma</taxon>
    </lineage>
</organism>
<evidence type="ECO:0000313" key="3">
    <source>
        <dbReference type="Proteomes" id="UP000620133"/>
    </source>
</evidence>
<dbReference type="Pfam" id="PF13555">
    <property type="entry name" value="AAA_29"/>
    <property type="match status" value="1"/>
</dbReference>
<sequence>MKKLTKIKLINWHLFSNQTIDIKDNALISGENGSGKSTLLDAMQYLLVGGRSGAKFNIAATDDAKRTLEGYIKGRIGAENKEYLRNGDVITHLALEYFDEQSKQYSTMGVVLELPKSGNLKERFYLLDNISIHDSLFLDKKYPRDYKSMKAYLKTLDMDFSPFESQRKYREALARFFGMDATKYAKILPKALAFRSIDLQQFVFEFLLDDDPIDIQSLKNNVAQLKKIEQQIKNDRDKLTQLTLINEKGEDIEQNIRQKDINNLIDQLNWVEKREEFIKENENRLTNINKQLDYLRDAKSQLDDQMDENDTSILNLERAKNDNDISRTLQSYQDALNKKALEYEKQKENVLQVKQDLQREFNVMKELANLMPNQSIKQFVQYYQQSMDQLDTEELNNHLSTLEQDVKSLVQAYTLEKDKLEKNKQDLSSSISQSKANLHQLKKHVKTYPYYVQKLITSLNDELSNYYQKEVNVQPLCEMIEVNDEKWRNALEGYLGGQRFDIIVDPKYFNDALEIYDRIKFDQKIYGVGLVNTQKIQHYDQINENTLASKITSEHKYARYYVNMMLNNIMCVDDVKELKNYQRAITSTCMTYSNYTARQINPRNYEVPFIGQSATAIQTEMEERTLAGLEEQMQALYNLTDKNDHILKLLLQSRNAQLLHQGQIRYLDLIKLTRKEYTTIEDQILALGKSKTLQNIEEQIEKAKLARKELRFESDELVGKIATQREERQRVLDRIDDVQMKLDEFVQEQKVLAQKHPEKLSIANTQFYALKQKYKQDHDSITNYLANSSVSLNSQIIKDKTELANVMKNYNETYHFGAAATLEELVYYEQEANKIRNNNLVKYEQEATELRRSSETGFKEEFVGKLRASIENAQQQIAELNYALQDKRFGSDSYQLTYKASTDPDYKMYYDIIMSNQAISKHTLFTEGLTKKNEAALMELFEKIASNDPEYDTLTYKFLDYRNYMSYDIEVTNINGNKSMFSKVSKEKSGGETQVPFYIVIAASFQQLLTKNRRIDSGCIVLFDEAFNNMDESRIDAMMKFYNSLSIQLLIAVPPQRVSNIINYVNTSLVIVKDNDYAIVETFNDERQIRM</sequence>
<protein>
    <submittedName>
        <fullName evidence="2">ATPase</fullName>
    </submittedName>
</protein>